<feature type="domain" description="JmjC" evidence="14">
    <location>
        <begin position="828"/>
        <end position="991"/>
    </location>
</feature>
<evidence type="ECO:0000313" key="15">
    <source>
        <dbReference type="EMBL" id="CAD5230727.1"/>
    </source>
</evidence>
<keyword evidence="16" id="KW-1185">Reference proteome</keyword>
<evidence type="ECO:0000256" key="8">
    <source>
        <dbReference type="ARBA" id="ARBA00023002"/>
    </source>
</evidence>
<feature type="region of interest" description="Disordered" evidence="13">
    <location>
        <begin position="566"/>
        <end position="593"/>
    </location>
</feature>
<feature type="region of interest" description="Disordered" evidence="13">
    <location>
        <begin position="769"/>
        <end position="789"/>
    </location>
</feature>
<keyword evidence="4" id="KW-0479">Metal-binding</keyword>
<keyword evidence="5" id="KW-0862">Zinc</keyword>
<dbReference type="Gene3D" id="1.20.58.1370">
    <property type="match status" value="1"/>
</dbReference>
<dbReference type="Proteomes" id="UP000614601">
    <property type="component" value="Unassembled WGS sequence"/>
</dbReference>
<evidence type="ECO:0000256" key="1">
    <source>
        <dbReference type="ARBA" id="ARBA00001954"/>
    </source>
</evidence>
<feature type="region of interest" description="Disordered" evidence="13">
    <location>
        <begin position="286"/>
        <end position="316"/>
    </location>
</feature>
<evidence type="ECO:0000256" key="9">
    <source>
        <dbReference type="ARBA" id="ARBA00023004"/>
    </source>
</evidence>
<dbReference type="InterPro" id="IPR011990">
    <property type="entry name" value="TPR-like_helical_dom_sf"/>
</dbReference>
<dbReference type="InterPro" id="IPR019734">
    <property type="entry name" value="TPR_rpt"/>
</dbReference>
<comment type="similarity">
    <text evidence="11">Belongs to the UTX family.</text>
</comment>
<evidence type="ECO:0000256" key="6">
    <source>
        <dbReference type="ARBA" id="ARBA00022853"/>
    </source>
</evidence>
<dbReference type="SUPFAM" id="SSF51197">
    <property type="entry name" value="Clavaminate synthase-like"/>
    <property type="match status" value="1"/>
</dbReference>
<dbReference type="Gene3D" id="2.60.120.650">
    <property type="entry name" value="Cupin"/>
    <property type="match status" value="1"/>
</dbReference>
<keyword evidence="10" id="KW-0539">Nucleus</keyword>
<proteinExistence type="inferred from homology"/>
<evidence type="ECO:0000256" key="2">
    <source>
        <dbReference type="ARBA" id="ARBA00004123"/>
    </source>
</evidence>
<dbReference type="InterPro" id="IPR051630">
    <property type="entry name" value="Corepressor-Demethylase"/>
</dbReference>
<dbReference type="InterPro" id="IPR048562">
    <property type="entry name" value="KDM6A_B-like_C-hel"/>
</dbReference>
<dbReference type="GO" id="GO:0010468">
    <property type="term" value="P:regulation of gene expression"/>
    <property type="evidence" value="ECO:0007669"/>
    <property type="project" value="TreeGrafter"/>
</dbReference>
<keyword evidence="7" id="KW-0223">Dioxygenase</keyword>
<organism evidence="15 16">
    <name type="scientific">Bursaphelenchus okinawaensis</name>
    <dbReference type="NCBI Taxonomy" id="465554"/>
    <lineage>
        <taxon>Eukaryota</taxon>
        <taxon>Metazoa</taxon>
        <taxon>Ecdysozoa</taxon>
        <taxon>Nematoda</taxon>
        <taxon>Chromadorea</taxon>
        <taxon>Rhabditida</taxon>
        <taxon>Tylenchina</taxon>
        <taxon>Tylenchomorpha</taxon>
        <taxon>Aphelenchoidea</taxon>
        <taxon>Aphelenchoididae</taxon>
        <taxon>Bursaphelenchus</taxon>
    </lineage>
</organism>
<dbReference type="SMART" id="SM00558">
    <property type="entry name" value="JmjC"/>
    <property type="match status" value="1"/>
</dbReference>
<dbReference type="AlphaFoldDB" id="A0A811LM62"/>
<evidence type="ECO:0000256" key="12">
    <source>
        <dbReference type="PROSITE-ProRule" id="PRU00339"/>
    </source>
</evidence>
<comment type="caution">
    <text evidence="15">The sequence shown here is derived from an EMBL/GenBank/DDBJ whole genome shotgun (WGS) entry which is preliminary data.</text>
</comment>
<keyword evidence="6" id="KW-0156">Chromatin regulator</keyword>
<feature type="compositionally biased region" description="Polar residues" evidence="13">
    <location>
        <begin position="566"/>
        <end position="582"/>
    </location>
</feature>
<dbReference type="PROSITE" id="PS50005">
    <property type="entry name" value="TPR"/>
    <property type="match status" value="1"/>
</dbReference>
<evidence type="ECO:0000259" key="14">
    <source>
        <dbReference type="PROSITE" id="PS51184"/>
    </source>
</evidence>
<evidence type="ECO:0000313" key="16">
    <source>
        <dbReference type="Proteomes" id="UP000614601"/>
    </source>
</evidence>
<dbReference type="GO" id="GO:0000978">
    <property type="term" value="F:RNA polymerase II cis-regulatory region sequence-specific DNA binding"/>
    <property type="evidence" value="ECO:0007669"/>
    <property type="project" value="TreeGrafter"/>
</dbReference>
<dbReference type="PANTHER" id="PTHR14017:SF1">
    <property type="entry name" value="LD02225P"/>
    <property type="match status" value="1"/>
</dbReference>
<reference evidence="15" key="1">
    <citation type="submission" date="2020-09" db="EMBL/GenBank/DDBJ databases">
        <authorList>
            <person name="Kikuchi T."/>
        </authorList>
    </citation>
    <scope>NUCLEOTIDE SEQUENCE</scope>
    <source>
        <strain evidence="15">SH1</strain>
    </source>
</reference>
<dbReference type="Pfam" id="PF02373">
    <property type="entry name" value="JmjC"/>
    <property type="match status" value="1"/>
</dbReference>
<accession>A0A811LM62</accession>
<evidence type="ECO:0000256" key="3">
    <source>
        <dbReference type="ARBA" id="ARBA00022553"/>
    </source>
</evidence>
<dbReference type="GO" id="GO:0046872">
    <property type="term" value="F:metal ion binding"/>
    <property type="evidence" value="ECO:0007669"/>
    <property type="project" value="UniProtKB-KW"/>
</dbReference>
<dbReference type="InterPro" id="IPR003347">
    <property type="entry name" value="JmjC_dom"/>
</dbReference>
<dbReference type="Pfam" id="PF21322">
    <property type="entry name" value="KDM6_C-hel"/>
    <property type="match status" value="1"/>
</dbReference>
<comment type="cofactor">
    <cofactor evidence="1">
        <name>Fe(2+)</name>
        <dbReference type="ChEBI" id="CHEBI:29033"/>
    </cofactor>
</comment>
<dbReference type="EMBL" id="CAJFCW020000006">
    <property type="protein sequence ID" value="CAG9127905.1"/>
    <property type="molecule type" value="Genomic_DNA"/>
</dbReference>
<dbReference type="PROSITE" id="PS51184">
    <property type="entry name" value="JMJC"/>
    <property type="match status" value="1"/>
</dbReference>
<dbReference type="InterPro" id="IPR048560">
    <property type="entry name" value="KDM6A_B-like_GATAL"/>
</dbReference>
<feature type="repeat" description="TPR" evidence="12">
    <location>
        <begin position="193"/>
        <end position="226"/>
    </location>
</feature>
<protein>
    <recommendedName>
        <fullName evidence="14">JmjC domain-containing protein</fullName>
    </recommendedName>
</protein>
<evidence type="ECO:0000256" key="10">
    <source>
        <dbReference type="ARBA" id="ARBA00023242"/>
    </source>
</evidence>
<dbReference type="SMART" id="SM00028">
    <property type="entry name" value="TPR"/>
    <property type="match status" value="4"/>
</dbReference>
<dbReference type="Gene3D" id="2.10.110.20">
    <property type="match status" value="1"/>
</dbReference>
<evidence type="ECO:0000256" key="4">
    <source>
        <dbReference type="ARBA" id="ARBA00022723"/>
    </source>
</evidence>
<sequence length="1130" mass="130037">MTIKYQAIYLFNQLIYSYPFSPRSSEVHARLGIANKYIGDYQQAFRHLRTAANDCTDVTLCPRYVLRFHIAHCFDLFGELVRAKQEYKRILDEYGKNEEKSLPADIQSALLRQSGWVTYRQSLSCATEDKEKLVNEAEMFLTNAVEVAKAAGLRHLAGQAQSYLGRVLSDQPAKEERAFNNLRAFIDCGEGDANTWFGIGKLYSKKGQSVDALQAFACSVALDPTHTNSWVSVGQLYEYHKLFKYALDCYKEAVKQSNRPTEWLNQRIRILERELLVAEQLASTENAKKEQKEQQQQGAAGKRKDNSQPAQQQQELCGPDNWHTLTLVTQIKGQLEQSLKKLEHQYSQGALLWQMTDVTAQLYQMEPFNGFNLDPTLRQIRDILKVNELSLTVKEKELLKHLEERLPSFCDSKDCSTSEDSKKVKKEVGFPVLSNRNNIYLNMDVDELFDCPGPSTQAEYPDTQQYYQNEGAQQYYLDPNAQQYYQNDNDPQYYEYENTQQYYQYQGEEYYQDGYVQQYYENEMENTLYVEQEDYQELRNWFDFPNVEEEVLMDDVDDLLGENADVPSTMNGTSPNQNSFTATEPADENMKPAEDSLPPALNLMADLKVPITTSAREILDVCRRRRNRMFNGQVFDERCGPPKVPSPPKEAKVNLHPQVPLIYVENDREATKIELQNFCYKSTIALVRGLTSALKIDLSQFSTKTLIQTDRDHEVEVRTQLKMPGDANLDNLGRHTWSCYSAKSYSSVVRYGQYQAESFRHSLKEETEKLRNVKQTPPSNRAMNGEPAPKRRKAAVAAIQAEAEAQTNTIPTKTIKFGTNVDLSDEIKFSKQLKELSKMPAFCRLHSASNLLSYLDFKVLGMNTVQLYMKVPGCRTPGHLENNSFASVNINIGPGECEWFGVAWEYYPMIDKMCRERDLDFLRGAWWPSYDELIAAGIPVYRFTQKAGDLVWVGGGCVHWVQATGWCNNIAWNVGPSTATQMEMAIRAYEWNRLNVYRSLVPMQHLCWQLARALRISDQKFFNLVKGVLIRSLGYARMVADFAEEFGNLNIKFQLRIKNEGAHYCNLCEIEVFNILFVKEFNSKFRVYCVSCAKRGDIKEYIVLQQYTFEELSSVFDQFQFTINKNALIC</sequence>
<evidence type="ECO:0000256" key="11">
    <source>
        <dbReference type="ARBA" id="ARBA00034483"/>
    </source>
</evidence>
<evidence type="ECO:0000256" key="5">
    <source>
        <dbReference type="ARBA" id="ARBA00022833"/>
    </source>
</evidence>
<dbReference type="EMBL" id="CAJFDH010000006">
    <property type="protein sequence ID" value="CAD5230727.1"/>
    <property type="molecule type" value="Genomic_DNA"/>
</dbReference>
<dbReference type="PANTHER" id="PTHR14017">
    <property type="entry name" value="LYSINE-SPECIFIC DEMETHYLASE"/>
    <property type="match status" value="1"/>
</dbReference>
<keyword evidence="8" id="KW-0560">Oxidoreductase</keyword>
<evidence type="ECO:0000256" key="13">
    <source>
        <dbReference type="SAM" id="MobiDB-lite"/>
    </source>
</evidence>
<evidence type="ECO:0000256" key="7">
    <source>
        <dbReference type="ARBA" id="ARBA00022964"/>
    </source>
</evidence>
<dbReference type="OrthoDB" id="418911at2759"/>
<dbReference type="Gene3D" id="1.25.40.10">
    <property type="entry name" value="Tetratricopeptide repeat domain"/>
    <property type="match status" value="2"/>
</dbReference>
<dbReference type="InterPro" id="IPR046941">
    <property type="entry name" value="KDM6_GATAL_sf"/>
</dbReference>
<dbReference type="Proteomes" id="UP000783686">
    <property type="component" value="Unassembled WGS sequence"/>
</dbReference>
<name>A0A811LM62_9BILA</name>
<keyword evidence="3" id="KW-0597">Phosphoprotein</keyword>
<dbReference type="Pfam" id="PF21326">
    <property type="entry name" value="KDM6_GATAL"/>
    <property type="match status" value="1"/>
</dbReference>
<keyword evidence="12" id="KW-0802">TPR repeat</keyword>
<comment type="subcellular location">
    <subcellularLocation>
        <location evidence="2">Nucleus</location>
    </subcellularLocation>
</comment>
<dbReference type="GO" id="GO:0031490">
    <property type="term" value="F:chromatin DNA binding"/>
    <property type="evidence" value="ECO:0007669"/>
    <property type="project" value="TreeGrafter"/>
</dbReference>
<dbReference type="GO" id="GO:0044666">
    <property type="term" value="C:MLL3/4 complex"/>
    <property type="evidence" value="ECO:0007669"/>
    <property type="project" value="TreeGrafter"/>
</dbReference>
<gene>
    <name evidence="15" type="ORF">BOKJ2_LOCUS14286</name>
</gene>
<feature type="compositionally biased region" description="Polar residues" evidence="13">
    <location>
        <begin position="773"/>
        <end position="782"/>
    </location>
</feature>
<dbReference type="GO" id="GO:0071558">
    <property type="term" value="F:histone H3K27me2/H3K27me3 demethylase activity"/>
    <property type="evidence" value="ECO:0007669"/>
    <property type="project" value="TreeGrafter"/>
</dbReference>
<dbReference type="SUPFAM" id="SSF48452">
    <property type="entry name" value="TPR-like"/>
    <property type="match status" value="1"/>
</dbReference>
<keyword evidence="9" id="KW-0408">Iron</keyword>